<dbReference type="Gramene" id="evm.model.01.2482">
    <property type="protein sequence ID" value="cds.evm.model.01.2482"/>
    <property type="gene ID" value="evm.TU.01.2482"/>
</dbReference>
<reference evidence="1" key="2">
    <citation type="submission" date="2021-03" db="UniProtKB">
        <authorList>
            <consortium name="EnsemblPlants"/>
        </authorList>
    </citation>
    <scope>IDENTIFICATION</scope>
</reference>
<dbReference type="AlphaFoldDB" id="A0A803NLC4"/>
<proteinExistence type="predicted"/>
<reference evidence="1" key="1">
    <citation type="submission" date="2018-11" db="EMBL/GenBank/DDBJ databases">
        <authorList>
            <person name="Grassa J C."/>
        </authorList>
    </citation>
    <scope>NUCLEOTIDE SEQUENCE [LARGE SCALE GENOMIC DNA]</scope>
</reference>
<name>A0A803NLC4_CANSA</name>
<keyword evidence="2" id="KW-1185">Reference proteome</keyword>
<protein>
    <submittedName>
        <fullName evidence="1">Uncharacterized protein</fullName>
    </submittedName>
</protein>
<evidence type="ECO:0000313" key="2">
    <source>
        <dbReference type="Proteomes" id="UP000596661"/>
    </source>
</evidence>
<dbReference type="EMBL" id="UZAU01000073">
    <property type="status" value="NOT_ANNOTATED_CDS"/>
    <property type="molecule type" value="Genomic_DNA"/>
</dbReference>
<accession>A0A803NLC4</accession>
<evidence type="ECO:0000313" key="1">
    <source>
        <dbReference type="EnsemblPlants" id="cds.evm.model.01.2482"/>
    </source>
</evidence>
<organism evidence="1 2">
    <name type="scientific">Cannabis sativa</name>
    <name type="common">Hemp</name>
    <name type="synonym">Marijuana</name>
    <dbReference type="NCBI Taxonomy" id="3483"/>
    <lineage>
        <taxon>Eukaryota</taxon>
        <taxon>Viridiplantae</taxon>
        <taxon>Streptophyta</taxon>
        <taxon>Embryophyta</taxon>
        <taxon>Tracheophyta</taxon>
        <taxon>Spermatophyta</taxon>
        <taxon>Magnoliopsida</taxon>
        <taxon>eudicotyledons</taxon>
        <taxon>Gunneridae</taxon>
        <taxon>Pentapetalae</taxon>
        <taxon>rosids</taxon>
        <taxon>fabids</taxon>
        <taxon>Rosales</taxon>
        <taxon>Cannabaceae</taxon>
        <taxon>Cannabis</taxon>
    </lineage>
</organism>
<dbReference type="Proteomes" id="UP000596661">
    <property type="component" value="Chromosome 1"/>
</dbReference>
<sequence>MWRWSCLLVVSGRSCGSEGMRFCSKERASSIGALAATCGIQLNTALVCVSRHSESFLQTHWPIGLEFWALLCLVVLVR</sequence>
<dbReference type="EnsemblPlants" id="evm.model.01.2482">
    <property type="protein sequence ID" value="cds.evm.model.01.2482"/>
    <property type="gene ID" value="evm.TU.01.2482"/>
</dbReference>